<feature type="domain" description="Core" evidence="1">
    <location>
        <begin position="7"/>
        <end position="113"/>
    </location>
</feature>
<proteinExistence type="predicted"/>
<evidence type="ECO:0000313" key="2">
    <source>
        <dbReference type="EMBL" id="PTL40509.1"/>
    </source>
</evidence>
<protein>
    <recommendedName>
        <fullName evidence="1">Core domain-containing protein</fullName>
    </recommendedName>
</protein>
<dbReference type="Pfam" id="PF01521">
    <property type="entry name" value="Fe-S_biosyn"/>
    <property type="match status" value="1"/>
</dbReference>
<dbReference type="AlphaFoldDB" id="A0A2T4UAU8"/>
<dbReference type="EMBL" id="PZJJ01000001">
    <property type="protein sequence ID" value="PTL40509.1"/>
    <property type="molecule type" value="Genomic_DNA"/>
</dbReference>
<reference evidence="2 3" key="1">
    <citation type="submission" date="2018-03" db="EMBL/GenBank/DDBJ databases">
        <title>Alkalicoccus saliphilus sp. nov., isolated from a mineral pool.</title>
        <authorList>
            <person name="Zhao B."/>
        </authorList>
    </citation>
    <scope>NUCLEOTIDE SEQUENCE [LARGE SCALE GENOMIC DNA]</scope>
    <source>
        <strain evidence="2 3">6AG</strain>
    </source>
</reference>
<dbReference type="SUPFAM" id="SSF89360">
    <property type="entry name" value="HesB-like domain"/>
    <property type="match status" value="1"/>
</dbReference>
<dbReference type="Proteomes" id="UP000240509">
    <property type="component" value="Unassembled WGS sequence"/>
</dbReference>
<evidence type="ECO:0000313" key="3">
    <source>
        <dbReference type="Proteomes" id="UP000240509"/>
    </source>
</evidence>
<organism evidence="2 3">
    <name type="scientific">Alkalicoccus saliphilus</name>
    <dbReference type="NCBI Taxonomy" id="200989"/>
    <lineage>
        <taxon>Bacteria</taxon>
        <taxon>Bacillati</taxon>
        <taxon>Bacillota</taxon>
        <taxon>Bacilli</taxon>
        <taxon>Bacillales</taxon>
        <taxon>Bacillaceae</taxon>
        <taxon>Alkalicoccus</taxon>
    </lineage>
</organism>
<name>A0A2T4UAU8_9BACI</name>
<accession>A0A2T4UAU8</accession>
<sequence length="121" mass="13782">MKGVVRMKVEITDRAVEELRQKEFLPEESVLFISHETAGTGCVVNGVSDLIAMKSEDLPDAAVRLETVPHEFTAAIDKRVDWIYDEHLIVDFNDTPSMFQLKSPNQMLNPRMTYRGKESKV</sequence>
<dbReference type="InterPro" id="IPR000361">
    <property type="entry name" value="ATAP_core_dom"/>
</dbReference>
<evidence type="ECO:0000259" key="1">
    <source>
        <dbReference type="Pfam" id="PF01521"/>
    </source>
</evidence>
<gene>
    <name evidence="2" type="ORF">C6Y45_00960</name>
</gene>
<keyword evidence="3" id="KW-1185">Reference proteome</keyword>
<dbReference type="InterPro" id="IPR035903">
    <property type="entry name" value="HesB-like_dom_sf"/>
</dbReference>
<dbReference type="Gene3D" id="2.60.300.12">
    <property type="entry name" value="HesB-like domain"/>
    <property type="match status" value="1"/>
</dbReference>
<comment type="caution">
    <text evidence="2">The sequence shown here is derived from an EMBL/GenBank/DDBJ whole genome shotgun (WGS) entry which is preliminary data.</text>
</comment>